<evidence type="ECO:0000313" key="2">
    <source>
        <dbReference type="Proteomes" id="UP000300879"/>
    </source>
</evidence>
<gene>
    <name evidence="1" type="ORF">E6C60_2576</name>
</gene>
<proteinExistence type="predicted"/>
<organism evidence="1 2">
    <name type="scientific">Paenibacillus algicola</name>
    <dbReference type="NCBI Taxonomy" id="2565926"/>
    <lineage>
        <taxon>Bacteria</taxon>
        <taxon>Bacillati</taxon>
        <taxon>Bacillota</taxon>
        <taxon>Bacilli</taxon>
        <taxon>Bacillales</taxon>
        <taxon>Paenibacillaceae</taxon>
        <taxon>Paenibacillus</taxon>
    </lineage>
</organism>
<dbReference type="EMBL" id="CP040396">
    <property type="protein sequence ID" value="QCT03288.1"/>
    <property type="molecule type" value="Genomic_DNA"/>
</dbReference>
<dbReference type="Proteomes" id="UP000300879">
    <property type="component" value="Chromosome"/>
</dbReference>
<dbReference type="KEGG" id="palo:E6C60_2576"/>
<name>A0A4P8XLD9_9BACL</name>
<dbReference type="AlphaFoldDB" id="A0A4P8XLD9"/>
<protein>
    <recommendedName>
        <fullName evidence="3">Phage protein</fullName>
    </recommendedName>
</protein>
<evidence type="ECO:0000313" key="1">
    <source>
        <dbReference type="EMBL" id="QCT03288.1"/>
    </source>
</evidence>
<keyword evidence="2" id="KW-1185">Reference proteome</keyword>
<sequence length="60" mass="7154">MISRQEAAKRAKENWPMWRLLLSDMNISYSDLDKMDHDDIMEANAALDIYLEQQKKEPKK</sequence>
<dbReference type="OrthoDB" id="2653720at2"/>
<reference evidence="1 2" key="1">
    <citation type="submission" date="2019-05" db="EMBL/GenBank/DDBJ databases">
        <authorList>
            <person name="Chen C."/>
        </authorList>
    </citation>
    <scope>NUCLEOTIDE SEQUENCE [LARGE SCALE GENOMIC DNA]</scope>
    <source>
        <strain evidence="1 2">HB172198</strain>
    </source>
</reference>
<accession>A0A4P8XLD9</accession>
<evidence type="ECO:0008006" key="3">
    <source>
        <dbReference type="Google" id="ProtNLM"/>
    </source>
</evidence>